<dbReference type="EMBL" id="CP018236">
    <property type="protein sequence ID" value="API57700.1"/>
    <property type="molecule type" value="Genomic_DNA"/>
</dbReference>
<organism evidence="10 11">
    <name type="scientific">Rhizobium leguminosarum</name>
    <dbReference type="NCBI Taxonomy" id="384"/>
    <lineage>
        <taxon>Bacteria</taxon>
        <taxon>Pseudomonadati</taxon>
        <taxon>Pseudomonadota</taxon>
        <taxon>Alphaproteobacteria</taxon>
        <taxon>Hyphomicrobiales</taxon>
        <taxon>Rhizobiaceae</taxon>
        <taxon>Rhizobium/Agrobacterium group</taxon>
        <taxon>Rhizobium</taxon>
    </lineage>
</organism>
<geneLocation type="plasmid" evidence="11">
    <name>unnamed8 sequence</name>
</geneLocation>
<reference evidence="10 11" key="1">
    <citation type="submission" date="2016-11" db="EMBL/GenBank/DDBJ databases">
        <title>Rhizobium leguminosarum bv. viciae strain Vaf12 isolated from Vavilovia formosa root nodules from Russia, Dagestan.</title>
        <authorList>
            <person name="Kimeklis A."/>
        </authorList>
    </citation>
    <scope>NUCLEOTIDE SEQUENCE [LARGE SCALE GENOMIC DNA]</scope>
    <source>
        <strain evidence="10 11">Vaf-108</strain>
        <plasmid evidence="11">Plasmid unnamed8 sequence</plasmid>
    </source>
</reference>
<protein>
    <submittedName>
        <fullName evidence="10">Branched-chain amino acid ABC transporter permease</fullName>
    </submittedName>
</protein>
<keyword evidence="5" id="KW-0029">Amino-acid transport</keyword>
<keyword evidence="10" id="KW-0614">Plasmid</keyword>
<evidence type="ECO:0000313" key="11">
    <source>
        <dbReference type="Proteomes" id="UP000183050"/>
    </source>
</evidence>
<feature type="transmembrane region" description="Helical" evidence="9">
    <location>
        <begin position="190"/>
        <end position="212"/>
    </location>
</feature>
<evidence type="ECO:0000256" key="1">
    <source>
        <dbReference type="ARBA" id="ARBA00004651"/>
    </source>
</evidence>
<evidence type="ECO:0000256" key="2">
    <source>
        <dbReference type="ARBA" id="ARBA00022448"/>
    </source>
</evidence>
<sequence length="287" mass="30132">MSIIFSIVVDGVAYGMILFMISVGLSITMGLMRIINLAHGGFALLGGAAVHVLSVRLGVPFWIASFTAVILVIVLALVLERLLYRHIYGFGELGQVLATIGIVFLMIATVNLFLGSTILSLGAPQSLTAAVDLGFKTLPLHRVIVILAGFIILALLWLLMEKTRFGIYLRAAVDNKVAAASLGINTPLVFLAAFAIGAGLAAFGGILGAELLPIEAYYPLRYMVLFLVVVSVGGLGSIPGSFAASLGLGILDTAGRYLLPGIGTIFFFLAITALLALRPQGLMGKAQ</sequence>
<evidence type="ECO:0000256" key="8">
    <source>
        <dbReference type="ARBA" id="ARBA00037998"/>
    </source>
</evidence>
<keyword evidence="6 9" id="KW-1133">Transmembrane helix</keyword>
<feature type="transmembrane region" description="Helical" evidence="9">
    <location>
        <begin position="139"/>
        <end position="160"/>
    </location>
</feature>
<dbReference type="CDD" id="cd06582">
    <property type="entry name" value="TM_PBP1_LivH_like"/>
    <property type="match status" value="1"/>
</dbReference>
<keyword evidence="2" id="KW-0813">Transport</keyword>
<dbReference type="RefSeq" id="WP_072642702.1">
    <property type="nucleotide sequence ID" value="NZ_CP018236.1"/>
</dbReference>
<gene>
    <name evidence="10" type="ORF">BMW22_41210</name>
</gene>
<evidence type="ECO:0000256" key="5">
    <source>
        <dbReference type="ARBA" id="ARBA00022970"/>
    </source>
</evidence>
<dbReference type="GO" id="GO:0005886">
    <property type="term" value="C:plasma membrane"/>
    <property type="evidence" value="ECO:0007669"/>
    <property type="project" value="UniProtKB-SubCell"/>
</dbReference>
<evidence type="ECO:0000256" key="7">
    <source>
        <dbReference type="ARBA" id="ARBA00023136"/>
    </source>
</evidence>
<evidence type="ECO:0000256" key="3">
    <source>
        <dbReference type="ARBA" id="ARBA00022475"/>
    </source>
</evidence>
<dbReference type="InterPro" id="IPR001851">
    <property type="entry name" value="ABC_transp_permease"/>
</dbReference>
<dbReference type="PANTHER" id="PTHR11795:SF442">
    <property type="entry name" value="ABC TRANSPORTER ATP-BINDING PROTEIN"/>
    <property type="match status" value="1"/>
</dbReference>
<feature type="transmembrane region" description="Helical" evidence="9">
    <location>
        <begin position="37"/>
        <end position="55"/>
    </location>
</feature>
<feature type="transmembrane region" description="Helical" evidence="9">
    <location>
        <begin position="96"/>
        <end position="119"/>
    </location>
</feature>
<feature type="transmembrane region" description="Helical" evidence="9">
    <location>
        <begin position="257"/>
        <end position="277"/>
    </location>
</feature>
<feature type="transmembrane region" description="Helical" evidence="9">
    <location>
        <begin position="61"/>
        <end position="84"/>
    </location>
</feature>
<accession>A0A1L3ZQ65</accession>
<comment type="subcellular location">
    <subcellularLocation>
        <location evidence="1">Cell membrane</location>
        <topology evidence="1">Multi-pass membrane protein</topology>
    </subcellularLocation>
</comment>
<dbReference type="AlphaFoldDB" id="A0A1L3ZQ65"/>
<dbReference type="Proteomes" id="UP000183050">
    <property type="component" value="Plasmid unnamed8"/>
</dbReference>
<dbReference type="InterPro" id="IPR052157">
    <property type="entry name" value="BCAA_transport_permease"/>
</dbReference>
<keyword evidence="3" id="KW-1003">Cell membrane</keyword>
<proteinExistence type="inferred from homology"/>
<feature type="transmembrane region" description="Helical" evidence="9">
    <location>
        <begin position="224"/>
        <end position="251"/>
    </location>
</feature>
<feature type="transmembrane region" description="Helical" evidence="9">
    <location>
        <begin position="12"/>
        <end position="30"/>
    </location>
</feature>
<dbReference type="GO" id="GO:0022857">
    <property type="term" value="F:transmembrane transporter activity"/>
    <property type="evidence" value="ECO:0007669"/>
    <property type="project" value="InterPro"/>
</dbReference>
<evidence type="ECO:0000313" key="10">
    <source>
        <dbReference type="EMBL" id="API57700.1"/>
    </source>
</evidence>
<keyword evidence="4 9" id="KW-0812">Transmembrane</keyword>
<evidence type="ECO:0000256" key="4">
    <source>
        <dbReference type="ARBA" id="ARBA00022692"/>
    </source>
</evidence>
<name>A0A1L3ZQ65_RHILE</name>
<keyword evidence="7 9" id="KW-0472">Membrane</keyword>
<evidence type="ECO:0000256" key="6">
    <source>
        <dbReference type="ARBA" id="ARBA00022989"/>
    </source>
</evidence>
<dbReference type="GO" id="GO:0006865">
    <property type="term" value="P:amino acid transport"/>
    <property type="evidence" value="ECO:0007669"/>
    <property type="project" value="UniProtKB-KW"/>
</dbReference>
<dbReference type="PANTHER" id="PTHR11795">
    <property type="entry name" value="BRANCHED-CHAIN AMINO ACID TRANSPORT SYSTEM PERMEASE PROTEIN LIVH"/>
    <property type="match status" value="1"/>
</dbReference>
<comment type="similarity">
    <text evidence="8">Belongs to the binding-protein-dependent transport system permease family. LivHM subfamily.</text>
</comment>
<evidence type="ECO:0000256" key="9">
    <source>
        <dbReference type="SAM" id="Phobius"/>
    </source>
</evidence>
<dbReference type="Pfam" id="PF02653">
    <property type="entry name" value="BPD_transp_2"/>
    <property type="match status" value="1"/>
</dbReference>